<feature type="region of interest" description="Disordered" evidence="3">
    <location>
        <begin position="108"/>
        <end position="144"/>
    </location>
</feature>
<dbReference type="GO" id="GO:0009295">
    <property type="term" value="C:nucleoid"/>
    <property type="evidence" value="ECO:0007669"/>
    <property type="project" value="TreeGrafter"/>
</dbReference>
<dbReference type="PANTHER" id="PTHR10302">
    <property type="entry name" value="SINGLE-STRANDED DNA-BINDING PROTEIN"/>
    <property type="match status" value="1"/>
</dbReference>
<accession>A0A6J5KJI2</accession>
<dbReference type="EMBL" id="LR796164">
    <property type="protein sequence ID" value="CAB4122274.1"/>
    <property type="molecule type" value="Genomic_DNA"/>
</dbReference>
<dbReference type="PROSITE" id="PS50935">
    <property type="entry name" value="SSB"/>
    <property type="match status" value="1"/>
</dbReference>
<evidence type="ECO:0000313" key="4">
    <source>
        <dbReference type="EMBL" id="CAB4122274.1"/>
    </source>
</evidence>
<dbReference type="GO" id="GO:0006260">
    <property type="term" value="P:DNA replication"/>
    <property type="evidence" value="ECO:0007669"/>
    <property type="project" value="InterPro"/>
</dbReference>
<keyword evidence="1 2" id="KW-0238">DNA-binding</keyword>
<reference evidence="4" key="1">
    <citation type="submission" date="2020-04" db="EMBL/GenBank/DDBJ databases">
        <authorList>
            <person name="Chiriac C."/>
            <person name="Salcher M."/>
            <person name="Ghai R."/>
            <person name="Kavagutti S V."/>
        </authorList>
    </citation>
    <scope>NUCLEOTIDE SEQUENCE</scope>
</reference>
<evidence type="ECO:0000256" key="2">
    <source>
        <dbReference type="PIRNR" id="PIRNR002070"/>
    </source>
</evidence>
<dbReference type="PANTHER" id="PTHR10302:SF27">
    <property type="entry name" value="SINGLE-STRANDED DNA-BINDING PROTEIN"/>
    <property type="match status" value="1"/>
</dbReference>
<sequence length="144" mass="16085">MGNVGRDPEVKSFSNGGRIANLTLATSESWKDKATGERKERTEWHTVSIQNDGLVGIVERYVKNGSRLYLEGELRTRKWADKDGNDRYSTEVVLVGMQSTLKLLGDAKDWEKRGSQESQQPSGPLTDTSNVSHQTADLDDEIPF</sequence>
<organism evidence="4">
    <name type="scientific">uncultured Caudovirales phage</name>
    <dbReference type="NCBI Taxonomy" id="2100421"/>
    <lineage>
        <taxon>Viruses</taxon>
        <taxon>Duplodnaviria</taxon>
        <taxon>Heunggongvirae</taxon>
        <taxon>Uroviricota</taxon>
        <taxon>Caudoviricetes</taxon>
        <taxon>Peduoviridae</taxon>
        <taxon>Maltschvirus</taxon>
        <taxon>Maltschvirus maltsch</taxon>
    </lineage>
</organism>
<evidence type="ECO:0000256" key="3">
    <source>
        <dbReference type="SAM" id="MobiDB-lite"/>
    </source>
</evidence>
<proteinExistence type="inferred from homology"/>
<feature type="compositionally biased region" description="Polar residues" evidence="3">
    <location>
        <begin position="116"/>
        <end position="135"/>
    </location>
</feature>
<dbReference type="HAMAP" id="MF_00984">
    <property type="entry name" value="SSB"/>
    <property type="match status" value="1"/>
</dbReference>
<dbReference type="Pfam" id="PF00436">
    <property type="entry name" value="SSB"/>
    <property type="match status" value="1"/>
</dbReference>
<dbReference type="CDD" id="cd04496">
    <property type="entry name" value="SSB_OBF"/>
    <property type="match status" value="1"/>
</dbReference>
<protein>
    <recommendedName>
        <fullName evidence="2">Single-stranded DNA-binding protein</fullName>
    </recommendedName>
</protein>
<dbReference type="SUPFAM" id="SSF50249">
    <property type="entry name" value="Nucleic acid-binding proteins"/>
    <property type="match status" value="1"/>
</dbReference>
<evidence type="ECO:0000256" key="1">
    <source>
        <dbReference type="ARBA" id="ARBA00023125"/>
    </source>
</evidence>
<gene>
    <name evidence="4" type="ORF">UFOVP36_8</name>
</gene>
<dbReference type="InterPro" id="IPR012340">
    <property type="entry name" value="NA-bd_OB-fold"/>
</dbReference>
<dbReference type="Gene3D" id="2.40.50.140">
    <property type="entry name" value="Nucleic acid-binding proteins"/>
    <property type="match status" value="1"/>
</dbReference>
<dbReference type="InterPro" id="IPR000424">
    <property type="entry name" value="Primosome_PriB/ssb"/>
</dbReference>
<dbReference type="PIRSF" id="PIRSF002070">
    <property type="entry name" value="SSB"/>
    <property type="match status" value="1"/>
</dbReference>
<dbReference type="GO" id="GO:0003697">
    <property type="term" value="F:single-stranded DNA binding"/>
    <property type="evidence" value="ECO:0007669"/>
    <property type="project" value="InterPro"/>
</dbReference>
<dbReference type="NCBIfam" id="TIGR00621">
    <property type="entry name" value="ssb"/>
    <property type="match status" value="1"/>
</dbReference>
<name>A0A6J5KJI2_9CAUD</name>
<dbReference type="InterPro" id="IPR011344">
    <property type="entry name" value="ssDNA-bd"/>
</dbReference>